<evidence type="ECO:0000313" key="1">
    <source>
        <dbReference type="EMBL" id="USN14039.1"/>
    </source>
</evidence>
<accession>A0A9E7MPL0</accession>
<protein>
    <submittedName>
        <fullName evidence="1">Uncharacterized protein</fullName>
    </submittedName>
</protein>
<gene>
    <name evidence="1" type="ORF">KABACHOK_02030</name>
</gene>
<dbReference type="EMBL" id="ON529852">
    <property type="protein sequence ID" value="USN14039.1"/>
    <property type="molecule type" value="Genomic_DNA"/>
</dbReference>
<evidence type="ECO:0000313" key="2">
    <source>
        <dbReference type="Proteomes" id="UP001056685"/>
    </source>
</evidence>
<organism evidence="1 2">
    <name type="scientific">Brevundimonas phage vB_BpoS-Kabachok</name>
    <dbReference type="NCBI Taxonomy" id="2948600"/>
    <lineage>
        <taxon>Viruses</taxon>
        <taxon>Duplodnaviria</taxon>
        <taxon>Heunggongvirae</taxon>
        <taxon>Uroviricota</taxon>
        <taxon>Caudoviricetes</taxon>
        <taxon>Jeanschmidtviridae</taxon>
        <taxon>Marchewkavirus</taxon>
        <taxon>Marchewkavirus kabachok</taxon>
    </lineage>
</organism>
<sequence>MSDPKTFAELEAVVARCRYPGFTFKVSGSFDEPWCQIICPDGIDTTTGLPIEWKGRKWKLSRWMTDTEIVQTLWAAVQRALMHEASELFKFDGCAIYDRHLSVHRLVDLCQRDDALDGRDEIHS</sequence>
<reference evidence="1" key="1">
    <citation type="submission" date="2022-05" db="EMBL/GenBank/DDBJ databases">
        <authorList>
            <person name="Friedrich I."/>
            <person name="Poehlein A."/>
            <person name="Schneider D."/>
            <person name="Hertel R."/>
            <person name="Daniel R."/>
        </authorList>
    </citation>
    <scope>NUCLEOTIDE SEQUENCE</scope>
</reference>
<proteinExistence type="predicted"/>
<name>A0A9E7MPL0_9CAUD</name>
<keyword evidence="2" id="KW-1185">Reference proteome</keyword>
<dbReference type="Proteomes" id="UP001056685">
    <property type="component" value="Segment"/>
</dbReference>